<name>A0ABM0SLN7_CAMSA</name>
<dbReference type="PANTHER" id="PTHR47937">
    <property type="entry name" value="PLASTID TRANSCRIPTIONALLY ACTIVE CHROMOSOME 2-LIKE PROTEIN"/>
    <property type="match status" value="1"/>
</dbReference>
<evidence type="ECO:0000313" key="3">
    <source>
        <dbReference type="Proteomes" id="UP000694864"/>
    </source>
</evidence>
<evidence type="ECO:0000313" key="4">
    <source>
        <dbReference type="RefSeq" id="XP_010413078.1"/>
    </source>
</evidence>
<sequence length="262" mass="30012">MGRFDDALQLYRHAVKFGADRQTNRLMAEAFFNAYEPEDACRVLDITDATVDDMVTVIVLRENLATKDVDDYFEEWRLEYKGKTFDRIATMFVDYWFKHGNEEKAMKCYSFIPQGKCLRATTGNTLLTILLSNGKKTEARELFNKMIKTNCFDSETVNVMVDECFKMGEFKEAMGVFNKSREGKGMAKCYSNTVARLCEHGMVSEAEGLFEEMSSYKDLSPDVPTFRSMINGYVRAGRVDDALKTSKTLALLNLRKVSIYQD</sequence>
<protein>
    <submittedName>
        <fullName evidence="4">Pentatricopeptide repeat-containing protein At3g60960, mitochondrial-like</fullName>
    </submittedName>
</protein>
<dbReference type="Pfam" id="PF01535">
    <property type="entry name" value="PPR"/>
    <property type="match status" value="2"/>
</dbReference>
<dbReference type="InterPro" id="IPR002885">
    <property type="entry name" value="PPR_rpt"/>
</dbReference>
<dbReference type="NCBIfam" id="TIGR00756">
    <property type="entry name" value="PPR"/>
    <property type="match status" value="2"/>
</dbReference>
<evidence type="ECO:0000256" key="2">
    <source>
        <dbReference type="PROSITE-ProRule" id="PRU00708"/>
    </source>
</evidence>
<dbReference type="InterPro" id="IPR052308">
    <property type="entry name" value="PPR_domain-containing"/>
</dbReference>
<dbReference type="RefSeq" id="XP_010413078.1">
    <property type="nucleotide sequence ID" value="XM_010414776.1"/>
</dbReference>
<dbReference type="GeneID" id="104699472"/>
<gene>
    <name evidence="4" type="primary">LOC104699472</name>
</gene>
<dbReference type="Proteomes" id="UP000694864">
    <property type="component" value="Chromosome 6"/>
</dbReference>
<reference evidence="4" key="2">
    <citation type="submission" date="2025-08" db="UniProtKB">
        <authorList>
            <consortium name="RefSeq"/>
        </authorList>
    </citation>
    <scope>IDENTIFICATION</scope>
    <source>
        <tissue evidence="4">Leaf</tissue>
    </source>
</reference>
<dbReference type="InterPro" id="IPR011990">
    <property type="entry name" value="TPR-like_helical_dom_sf"/>
</dbReference>
<keyword evidence="1" id="KW-0677">Repeat</keyword>
<dbReference type="SUPFAM" id="SSF48452">
    <property type="entry name" value="TPR-like"/>
    <property type="match status" value="1"/>
</dbReference>
<accession>A0ABM0SLN7</accession>
<dbReference type="Pfam" id="PF13041">
    <property type="entry name" value="PPR_2"/>
    <property type="match status" value="1"/>
</dbReference>
<evidence type="ECO:0000256" key="1">
    <source>
        <dbReference type="ARBA" id="ARBA00022737"/>
    </source>
</evidence>
<dbReference type="PROSITE" id="PS51375">
    <property type="entry name" value="PPR"/>
    <property type="match status" value="1"/>
</dbReference>
<keyword evidence="3" id="KW-1185">Reference proteome</keyword>
<organism evidence="3 4">
    <name type="scientific">Camelina sativa</name>
    <name type="common">False flax</name>
    <name type="synonym">Myagrum sativum</name>
    <dbReference type="NCBI Taxonomy" id="90675"/>
    <lineage>
        <taxon>Eukaryota</taxon>
        <taxon>Viridiplantae</taxon>
        <taxon>Streptophyta</taxon>
        <taxon>Embryophyta</taxon>
        <taxon>Tracheophyta</taxon>
        <taxon>Spermatophyta</taxon>
        <taxon>Magnoliopsida</taxon>
        <taxon>eudicotyledons</taxon>
        <taxon>Gunneridae</taxon>
        <taxon>Pentapetalae</taxon>
        <taxon>rosids</taxon>
        <taxon>malvids</taxon>
        <taxon>Brassicales</taxon>
        <taxon>Brassicaceae</taxon>
        <taxon>Camelineae</taxon>
        <taxon>Camelina</taxon>
    </lineage>
</organism>
<feature type="repeat" description="PPR" evidence="2">
    <location>
        <begin position="222"/>
        <end position="256"/>
    </location>
</feature>
<proteinExistence type="predicted"/>
<dbReference type="PANTHER" id="PTHR47937:SF3">
    <property type="entry name" value="PENTACOTRIPEPTIDE-REPEAT REGION OF PRORP DOMAIN-CONTAINING PROTEIN"/>
    <property type="match status" value="1"/>
</dbReference>
<reference evidence="3" key="1">
    <citation type="journal article" date="2014" name="Nat. Commun.">
        <title>The emerging biofuel crop Camelina sativa retains a highly undifferentiated hexaploid genome structure.</title>
        <authorList>
            <person name="Kagale S."/>
            <person name="Koh C."/>
            <person name="Nixon J."/>
            <person name="Bollina V."/>
            <person name="Clarke W.E."/>
            <person name="Tuteja R."/>
            <person name="Spillane C."/>
            <person name="Robinson S.J."/>
            <person name="Links M.G."/>
            <person name="Clarke C."/>
            <person name="Higgins E.E."/>
            <person name="Huebert T."/>
            <person name="Sharpe A.G."/>
            <person name="Parkin I.A."/>
        </authorList>
    </citation>
    <scope>NUCLEOTIDE SEQUENCE [LARGE SCALE GENOMIC DNA]</scope>
    <source>
        <strain evidence="3">cv. DH55</strain>
    </source>
</reference>
<dbReference type="Gene3D" id="1.25.40.10">
    <property type="entry name" value="Tetratricopeptide repeat domain"/>
    <property type="match status" value="2"/>
</dbReference>